<proteinExistence type="inferred from homology"/>
<sequence>MSQKRIPLYEALVRFKENNPISFHVPGHKNGLLYQQSIPEFSPFMKYDVTELSGLDDMHSPDGPILEAQQLLTNYYGTRKSYFLVNGSTVGNLIMILSTFKEGDKVIVQRNCHKSILNALMLAKVNPIFISPEIDGLAHIPNGIISLYIEQAYHLHSDIKGCILTYPNYYGMTTNIEEIIQMVHRYHGIVLVDEAHGPHFRLGHPFPKSAVDLGADMIVQSAHKMLPAMTMGSYLHINSDRVSLEKVEQFYSILQSSSPSYPIMASLDFARYYLATYRQEDIEYTMRQRNQFVDNLNSLEGITVIQGLVNQDPLKLMVRYNGYSGFQFQELLEEEGVYTEMADPHQVVMVLPLLKKGAEFIYIEAFEKMKEVIKKPKLNNNNADNKMVDIKNKISQLAIPFSEMEDRSYEWVPFKHAVNRIAAKMIIPYPPGIPLTLPGECITDETVEVLDKLLTLNARFQGEIERLTNREILVYVD</sequence>
<dbReference type="InterPro" id="IPR000310">
    <property type="entry name" value="Orn/Lys/Arg_deCO2ase_major_dom"/>
</dbReference>
<dbReference type="GO" id="GO:0016831">
    <property type="term" value="F:carboxy-lyase activity"/>
    <property type="evidence" value="ECO:0007669"/>
    <property type="project" value="UniProtKB-KW"/>
</dbReference>
<dbReference type="PANTHER" id="PTHR43277:SF3">
    <property type="entry name" value="DECARBOXYLASE, PUTATIVE-RELATED"/>
    <property type="match status" value="1"/>
</dbReference>
<reference evidence="8 9" key="1">
    <citation type="submission" date="2017-01" db="EMBL/GenBank/DDBJ databases">
        <title>Draft genome sequence of Bacillus oleronius.</title>
        <authorList>
            <person name="Allam M."/>
        </authorList>
    </citation>
    <scope>NUCLEOTIDE SEQUENCE [LARGE SCALE GENOMIC DNA]</scope>
    <source>
        <strain evidence="8 9">DSM 9356</strain>
    </source>
</reference>
<evidence type="ECO:0000313" key="8">
    <source>
        <dbReference type="EMBL" id="OOP66191.1"/>
    </source>
</evidence>
<name>A0A8E2I3T4_9BACI</name>
<evidence type="ECO:0000313" key="9">
    <source>
        <dbReference type="Proteomes" id="UP000189761"/>
    </source>
</evidence>
<dbReference type="EMBL" id="MTLA01000355">
    <property type="protein sequence ID" value="OOP66191.1"/>
    <property type="molecule type" value="Genomic_DNA"/>
</dbReference>
<evidence type="ECO:0000256" key="3">
    <source>
        <dbReference type="ARBA" id="ARBA00022793"/>
    </source>
</evidence>
<dbReference type="PANTHER" id="PTHR43277">
    <property type="entry name" value="ARGININE DECARBOXYLASE"/>
    <property type="match status" value="1"/>
</dbReference>
<feature type="domain" description="Orn/Lys/Arg decarboxylases family 1 pyridoxal-P attachment site" evidence="6">
    <location>
        <begin position="7"/>
        <end position="306"/>
    </location>
</feature>
<evidence type="ECO:0000256" key="2">
    <source>
        <dbReference type="ARBA" id="ARBA00010671"/>
    </source>
</evidence>
<keyword evidence="9" id="KW-1185">Reference proteome</keyword>
<dbReference type="AlphaFoldDB" id="A0A8E2I3T4"/>
<dbReference type="CDD" id="cd00615">
    <property type="entry name" value="Orn_deC_like"/>
    <property type="match status" value="1"/>
</dbReference>
<dbReference type="Gene3D" id="3.90.100.10">
    <property type="entry name" value="Orn/Lys/Arg decarboxylase, C-terminal domain"/>
    <property type="match status" value="1"/>
</dbReference>
<evidence type="ECO:0000256" key="5">
    <source>
        <dbReference type="ARBA" id="ARBA00023239"/>
    </source>
</evidence>
<dbReference type="InterPro" id="IPR015421">
    <property type="entry name" value="PyrdxlP-dep_Trfase_major"/>
</dbReference>
<dbReference type="InterPro" id="IPR052357">
    <property type="entry name" value="Orn_Lys_Arg_decarboxylase-I"/>
</dbReference>
<dbReference type="Proteomes" id="UP000189761">
    <property type="component" value="Unassembled WGS sequence"/>
</dbReference>
<keyword evidence="3" id="KW-0210">Decarboxylase</keyword>
<comment type="similarity">
    <text evidence="2">Belongs to the Orn/Lys/Arg decarboxylase class-I family.</text>
</comment>
<protein>
    <submittedName>
        <fullName evidence="8">Decarboxylase</fullName>
    </submittedName>
</protein>
<dbReference type="InterPro" id="IPR036633">
    <property type="entry name" value="Prn/Lys/Arg_de-COase_C_sf"/>
</dbReference>
<keyword evidence="4" id="KW-0663">Pyridoxal phosphate</keyword>
<evidence type="ECO:0000256" key="4">
    <source>
        <dbReference type="ARBA" id="ARBA00022898"/>
    </source>
</evidence>
<dbReference type="Pfam" id="PF01276">
    <property type="entry name" value="OKR_DC_1"/>
    <property type="match status" value="1"/>
</dbReference>
<accession>A0A8E2I3T4</accession>
<gene>
    <name evidence="8" type="ORF">BWZ43_22310</name>
</gene>
<dbReference type="SUPFAM" id="SSF55904">
    <property type="entry name" value="Ornithine decarboxylase C-terminal domain"/>
    <property type="match status" value="1"/>
</dbReference>
<dbReference type="InterPro" id="IPR008286">
    <property type="entry name" value="Prn/Lys/Arg_de-COase_C"/>
</dbReference>
<evidence type="ECO:0000259" key="7">
    <source>
        <dbReference type="Pfam" id="PF03711"/>
    </source>
</evidence>
<evidence type="ECO:0000259" key="6">
    <source>
        <dbReference type="Pfam" id="PF01276"/>
    </source>
</evidence>
<dbReference type="InterPro" id="IPR015424">
    <property type="entry name" value="PyrdxlP-dep_Trfase"/>
</dbReference>
<dbReference type="RefSeq" id="WP_078111246.1">
    <property type="nucleotide sequence ID" value="NZ_CP065424.1"/>
</dbReference>
<comment type="caution">
    <text evidence="8">The sequence shown here is derived from an EMBL/GenBank/DDBJ whole genome shotgun (WGS) entry which is preliminary data.</text>
</comment>
<dbReference type="Gene3D" id="3.40.640.10">
    <property type="entry name" value="Type I PLP-dependent aspartate aminotransferase-like (Major domain)"/>
    <property type="match status" value="1"/>
</dbReference>
<organism evidence="8 9">
    <name type="scientific">Heyndrickxia oleronia</name>
    <dbReference type="NCBI Taxonomy" id="38875"/>
    <lineage>
        <taxon>Bacteria</taxon>
        <taxon>Bacillati</taxon>
        <taxon>Bacillota</taxon>
        <taxon>Bacilli</taxon>
        <taxon>Bacillales</taxon>
        <taxon>Bacillaceae</taxon>
        <taxon>Heyndrickxia</taxon>
    </lineage>
</organism>
<dbReference type="SUPFAM" id="SSF53383">
    <property type="entry name" value="PLP-dependent transferases"/>
    <property type="match status" value="1"/>
</dbReference>
<evidence type="ECO:0000256" key="1">
    <source>
        <dbReference type="ARBA" id="ARBA00001933"/>
    </source>
</evidence>
<dbReference type="Pfam" id="PF03711">
    <property type="entry name" value="OKR_DC_1_C"/>
    <property type="match status" value="1"/>
</dbReference>
<feature type="domain" description="Orn/Lys/Arg decarboxylase C-terminal" evidence="7">
    <location>
        <begin position="369"/>
        <end position="457"/>
    </location>
</feature>
<keyword evidence="5" id="KW-0456">Lyase</keyword>
<comment type="cofactor">
    <cofactor evidence="1">
        <name>pyridoxal 5'-phosphate</name>
        <dbReference type="ChEBI" id="CHEBI:597326"/>
    </cofactor>
</comment>